<dbReference type="InterPro" id="IPR016087">
    <property type="entry name" value="Chalcone_isomerase"/>
</dbReference>
<evidence type="ECO:0000259" key="2">
    <source>
        <dbReference type="Pfam" id="PF16036"/>
    </source>
</evidence>
<dbReference type="RefSeq" id="WP_290358010.1">
    <property type="nucleotide sequence ID" value="NZ_JAUHHC010000001.1"/>
</dbReference>
<keyword evidence="3" id="KW-0413">Isomerase</keyword>
<gene>
    <name evidence="3" type="ORF">QWJ38_05390</name>
</gene>
<dbReference type="Proteomes" id="UP001228044">
    <property type="component" value="Unassembled WGS sequence"/>
</dbReference>
<dbReference type="InterPro" id="IPR036298">
    <property type="entry name" value="Chalcone_isomerase_sf"/>
</dbReference>
<feature type="chain" id="PRO_5046155873" evidence="1">
    <location>
        <begin position="26"/>
        <end position="204"/>
    </location>
</feature>
<feature type="domain" description="Chalcone isomerase" evidence="2">
    <location>
        <begin position="28"/>
        <end position="195"/>
    </location>
</feature>
<dbReference type="GO" id="GO:0016853">
    <property type="term" value="F:isomerase activity"/>
    <property type="evidence" value="ECO:0007669"/>
    <property type="project" value="UniProtKB-KW"/>
</dbReference>
<dbReference type="EMBL" id="JAUHHC010000001">
    <property type="protein sequence ID" value="MDN3919716.1"/>
    <property type="molecule type" value="Genomic_DNA"/>
</dbReference>
<dbReference type="PANTHER" id="PTHR47698">
    <property type="entry name" value="FATTY-ACID-BINDING PROTEIN 3, CHLOROPLASTIC"/>
    <property type="match status" value="1"/>
</dbReference>
<sequence>MRRRIAAALLPALMLALMQPLSARADSVEVAGVKYEAQQDVGGQKLVLNGAGIRYKLVIKVYTAGLYLAAKSNTPEAALAAPGPKRLHIVALRDIDGNDLGKLFTKGMEQNSTREEFSKSINGVLKIAELFASKKELTKGESFSVDWIPGTGAVVLINGKPAGEPIKEPEFYSALLRIWLGKSPADDQLKDALLGIPKKSGRGG</sequence>
<dbReference type="Gene3D" id="3.50.70.10">
    <property type="match status" value="1"/>
</dbReference>
<comment type="caution">
    <text evidence="3">The sequence shown here is derived from an EMBL/GenBank/DDBJ whole genome shotgun (WGS) entry which is preliminary data.</text>
</comment>
<dbReference type="SUPFAM" id="SSF54626">
    <property type="entry name" value="Chalcone isomerase"/>
    <property type="match status" value="1"/>
</dbReference>
<evidence type="ECO:0000313" key="4">
    <source>
        <dbReference type="Proteomes" id="UP001228044"/>
    </source>
</evidence>
<feature type="signal peptide" evidence="1">
    <location>
        <begin position="1"/>
        <end position="25"/>
    </location>
</feature>
<name>A0ABT8DNY3_9BURK</name>
<keyword evidence="1" id="KW-0732">Signal</keyword>
<evidence type="ECO:0000256" key="1">
    <source>
        <dbReference type="SAM" id="SignalP"/>
    </source>
</evidence>
<protein>
    <submittedName>
        <fullName evidence="3">Chalcone isomerase family protein</fullName>
    </submittedName>
</protein>
<keyword evidence="4" id="KW-1185">Reference proteome</keyword>
<dbReference type="Pfam" id="PF16036">
    <property type="entry name" value="Chalcone_3"/>
    <property type="match status" value="1"/>
</dbReference>
<dbReference type="PANTHER" id="PTHR47698:SF2">
    <property type="entry name" value="FATTY-ACID-BINDING PROTEIN 3, CHLOROPLASTIC"/>
    <property type="match status" value="1"/>
</dbReference>
<proteinExistence type="predicted"/>
<evidence type="ECO:0000313" key="3">
    <source>
        <dbReference type="EMBL" id="MDN3919716.1"/>
    </source>
</evidence>
<reference evidence="3 4" key="1">
    <citation type="submission" date="2023-06" db="EMBL/GenBank/DDBJ databases">
        <title>Pelomonas sp. PFR6 16S ribosomal RNA gene Genome sequencing and assembly.</title>
        <authorList>
            <person name="Woo H."/>
        </authorList>
    </citation>
    <scope>NUCLEOTIDE SEQUENCE [LARGE SCALE GENOMIC DNA]</scope>
    <source>
        <strain evidence="3 4">PFR6</strain>
    </source>
</reference>
<dbReference type="InterPro" id="IPR016088">
    <property type="entry name" value="Chalcone_isomerase_3-sand"/>
</dbReference>
<organism evidence="3 4">
    <name type="scientific">Roseateles violae</name>
    <dbReference type="NCBI Taxonomy" id="3058042"/>
    <lineage>
        <taxon>Bacteria</taxon>
        <taxon>Pseudomonadati</taxon>
        <taxon>Pseudomonadota</taxon>
        <taxon>Betaproteobacteria</taxon>
        <taxon>Burkholderiales</taxon>
        <taxon>Sphaerotilaceae</taxon>
        <taxon>Roseateles</taxon>
    </lineage>
</organism>
<accession>A0ABT8DNY3</accession>